<dbReference type="InterPro" id="IPR029149">
    <property type="entry name" value="Creatin/AminoP/Spt16_N"/>
</dbReference>
<keyword evidence="5" id="KW-0479">Metal-binding</keyword>
<dbReference type="EC" id="3.4.11.9" evidence="4"/>
<dbReference type="GO" id="GO:0006508">
    <property type="term" value="P:proteolysis"/>
    <property type="evidence" value="ECO:0007669"/>
    <property type="project" value="TreeGrafter"/>
</dbReference>
<dbReference type="GO" id="GO:0070006">
    <property type="term" value="F:metalloaminopeptidase activity"/>
    <property type="evidence" value="ECO:0007669"/>
    <property type="project" value="InterPro"/>
</dbReference>
<gene>
    <name evidence="10" type="ORF">JD77_00431</name>
</gene>
<evidence type="ECO:0000259" key="9">
    <source>
        <dbReference type="SMART" id="SM01011"/>
    </source>
</evidence>
<dbReference type="InterPro" id="IPR052433">
    <property type="entry name" value="X-Pro_dipept-like"/>
</dbReference>
<dbReference type="AlphaFoldDB" id="A0A562I456"/>
<evidence type="ECO:0000256" key="6">
    <source>
        <dbReference type="ARBA" id="ARBA00022801"/>
    </source>
</evidence>
<feature type="compositionally biased region" description="Pro residues" evidence="8">
    <location>
        <begin position="523"/>
        <end position="542"/>
    </location>
</feature>
<evidence type="ECO:0000313" key="10">
    <source>
        <dbReference type="EMBL" id="TWH65494.1"/>
    </source>
</evidence>
<dbReference type="EMBL" id="VLKE01000001">
    <property type="protein sequence ID" value="TWH65494.1"/>
    <property type="molecule type" value="Genomic_DNA"/>
</dbReference>
<evidence type="ECO:0000256" key="8">
    <source>
        <dbReference type="SAM" id="MobiDB-lite"/>
    </source>
</evidence>
<dbReference type="Pfam" id="PF05195">
    <property type="entry name" value="AMP_N"/>
    <property type="match status" value="1"/>
</dbReference>
<proteinExistence type="inferred from homology"/>
<evidence type="ECO:0000313" key="11">
    <source>
        <dbReference type="Proteomes" id="UP000319825"/>
    </source>
</evidence>
<keyword evidence="7" id="KW-0464">Manganese</keyword>
<comment type="cofactor">
    <cofactor evidence="2">
        <name>Mn(2+)</name>
        <dbReference type="ChEBI" id="CHEBI:29035"/>
    </cofactor>
</comment>
<evidence type="ECO:0000256" key="2">
    <source>
        <dbReference type="ARBA" id="ARBA00001936"/>
    </source>
</evidence>
<dbReference type="PANTHER" id="PTHR43226:SF4">
    <property type="entry name" value="XAA-PRO AMINOPEPTIDASE 3"/>
    <property type="match status" value="1"/>
</dbReference>
<dbReference type="Proteomes" id="UP000319825">
    <property type="component" value="Unassembled WGS sequence"/>
</dbReference>
<feature type="region of interest" description="Disordered" evidence="8">
    <location>
        <begin position="484"/>
        <end position="542"/>
    </location>
</feature>
<dbReference type="CDD" id="cd01087">
    <property type="entry name" value="Prolidase"/>
    <property type="match status" value="1"/>
</dbReference>
<keyword evidence="10" id="KW-0645">Protease</keyword>
<dbReference type="SUPFAM" id="SSF55920">
    <property type="entry name" value="Creatinase/aminopeptidase"/>
    <property type="match status" value="1"/>
</dbReference>
<keyword evidence="10" id="KW-0031">Aminopeptidase</keyword>
<comment type="catalytic activity">
    <reaction evidence="1">
        <text>Release of any N-terminal amino acid, including proline, that is linked to proline, even from a dipeptide or tripeptide.</text>
        <dbReference type="EC" id="3.4.11.9"/>
    </reaction>
</comment>
<evidence type="ECO:0000256" key="4">
    <source>
        <dbReference type="ARBA" id="ARBA00012574"/>
    </source>
</evidence>
<reference evidence="10 11" key="1">
    <citation type="submission" date="2019-07" db="EMBL/GenBank/DDBJ databases">
        <title>R&amp;d 2014.</title>
        <authorList>
            <person name="Klenk H.-P."/>
        </authorList>
    </citation>
    <scope>NUCLEOTIDE SEQUENCE [LARGE SCALE GENOMIC DNA]</scope>
    <source>
        <strain evidence="10 11">DSM 43868</strain>
    </source>
</reference>
<sequence length="542" mass="59975">MTEQRTDGQPADGTESHDHDFPEAFLAFMRQGWRDTTLPVGPRVEVPNHAKRRAALSAAFPGETLVIPGGGEKVRANDTEFRFRPGSDFVYLTGDHAPDSVLVMRPNGSGHDATLYMRPRASRETDEFFRSRHGELWVGRRHTLAEKSTELGLPTAELAELEPALADLAPGRTRVLRGFDRHVDAAVRPYDGPREQGQPGRDRELATAIAELKLIKDEWEIAQLQDAVDATVRGFEDVARVLPADRAVSERLLEGIFALRARHDGNDVGYGSIVGAGEHATILHWVHNHGVTRPGELLLMDMGVENRNLYTADVTRVLPVDGRFTPLQRQVYDIVYASQQAGIDFIKPGVKFKDVHLTCMRVLAEGLHDLGLLPVSVDEAMDEKSTVYRRWTLHGFGHMLGIDVHDCSNARKEMYREGVLGEGYVLTVEPGLYFQPEDDLVPEELRGVGIRIEDDVLVTATGAVNLSAGLPRRADEVETWLAEQREAGPACPADPPVRPRGGPRRRCATTLSPTRRWRGPSPFRAPRPPGRPLPSLPPGRGP</sequence>
<dbReference type="InterPro" id="IPR036005">
    <property type="entry name" value="Creatinase/aminopeptidase-like"/>
</dbReference>
<dbReference type="SUPFAM" id="SSF53092">
    <property type="entry name" value="Creatinase/prolidase N-terminal domain"/>
    <property type="match status" value="1"/>
</dbReference>
<dbReference type="GO" id="GO:0005829">
    <property type="term" value="C:cytosol"/>
    <property type="evidence" value="ECO:0007669"/>
    <property type="project" value="TreeGrafter"/>
</dbReference>
<dbReference type="InterPro" id="IPR000994">
    <property type="entry name" value="Pept_M24"/>
</dbReference>
<name>A0A562I456_MICOL</name>
<keyword evidence="6" id="KW-0378">Hydrolase</keyword>
<protein>
    <recommendedName>
        <fullName evidence="4">Xaa-Pro aminopeptidase</fullName>
        <ecNumber evidence="4">3.4.11.9</ecNumber>
    </recommendedName>
</protein>
<evidence type="ECO:0000256" key="3">
    <source>
        <dbReference type="ARBA" id="ARBA00008766"/>
    </source>
</evidence>
<feature type="domain" description="Aminopeptidase P N-terminal" evidence="9">
    <location>
        <begin position="46"/>
        <end position="186"/>
    </location>
</feature>
<evidence type="ECO:0000256" key="5">
    <source>
        <dbReference type="ARBA" id="ARBA00022723"/>
    </source>
</evidence>
<organism evidence="10 11">
    <name type="scientific">Micromonospora olivasterospora</name>
    <dbReference type="NCBI Taxonomy" id="1880"/>
    <lineage>
        <taxon>Bacteria</taxon>
        <taxon>Bacillati</taxon>
        <taxon>Actinomycetota</taxon>
        <taxon>Actinomycetes</taxon>
        <taxon>Micromonosporales</taxon>
        <taxon>Micromonosporaceae</taxon>
        <taxon>Micromonospora</taxon>
    </lineage>
</organism>
<dbReference type="Gene3D" id="3.90.230.10">
    <property type="entry name" value="Creatinase/methionine aminopeptidase superfamily"/>
    <property type="match status" value="1"/>
</dbReference>
<evidence type="ECO:0000256" key="1">
    <source>
        <dbReference type="ARBA" id="ARBA00001424"/>
    </source>
</evidence>
<dbReference type="Pfam" id="PF00557">
    <property type="entry name" value="Peptidase_M24"/>
    <property type="match status" value="1"/>
</dbReference>
<keyword evidence="11" id="KW-1185">Reference proteome</keyword>
<comment type="caution">
    <text evidence="10">The sequence shown here is derived from an EMBL/GenBank/DDBJ whole genome shotgun (WGS) entry which is preliminary data.</text>
</comment>
<dbReference type="SMART" id="SM01011">
    <property type="entry name" value="AMP_N"/>
    <property type="match status" value="1"/>
</dbReference>
<dbReference type="GO" id="GO:0030145">
    <property type="term" value="F:manganese ion binding"/>
    <property type="evidence" value="ECO:0007669"/>
    <property type="project" value="InterPro"/>
</dbReference>
<dbReference type="InterPro" id="IPR007865">
    <property type="entry name" value="Aminopep_P_N"/>
</dbReference>
<accession>A0A562I456</accession>
<dbReference type="Gene3D" id="3.40.350.10">
    <property type="entry name" value="Creatinase/prolidase N-terminal domain"/>
    <property type="match status" value="1"/>
</dbReference>
<evidence type="ECO:0000256" key="7">
    <source>
        <dbReference type="ARBA" id="ARBA00023211"/>
    </source>
</evidence>
<comment type="similarity">
    <text evidence="3">Belongs to the peptidase M24B family.</text>
</comment>
<dbReference type="PANTHER" id="PTHR43226">
    <property type="entry name" value="XAA-PRO AMINOPEPTIDASE 3"/>
    <property type="match status" value="1"/>
</dbReference>